<organism evidence="3 4">
    <name type="scientific">Basidiobolus ranarum</name>
    <dbReference type="NCBI Taxonomy" id="34480"/>
    <lineage>
        <taxon>Eukaryota</taxon>
        <taxon>Fungi</taxon>
        <taxon>Fungi incertae sedis</taxon>
        <taxon>Zoopagomycota</taxon>
        <taxon>Entomophthoromycotina</taxon>
        <taxon>Basidiobolomycetes</taxon>
        <taxon>Basidiobolales</taxon>
        <taxon>Basidiobolaceae</taxon>
        <taxon>Basidiobolus</taxon>
    </lineage>
</organism>
<dbReference type="Gene3D" id="1.20.1050.10">
    <property type="match status" value="1"/>
</dbReference>
<gene>
    <name evidence="3" type="ORF">K7432_003047</name>
</gene>
<dbReference type="InterPro" id="IPR036249">
    <property type="entry name" value="Thioredoxin-like_sf"/>
</dbReference>
<dbReference type="Gene3D" id="3.40.30.10">
    <property type="entry name" value="Glutaredoxin"/>
    <property type="match status" value="1"/>
</dbReference>
<accession>A0ABR2X0J2</accession>
<proteinExistence type="predicted"/>
<dbReference type="InterPro" id="IPR050213">
    <property type="entry name" value="GST_superfamily"/>
</dbReference>
<evidence type="ECO:0008006" key="5">
    <source>
        <dbReference type="Google" id="ProtNLM"/>
    </source>
</evidence>
<dbReference type="InterPro" id="IPR004045">
    <property type="entry name" value="Glutathione_S-Trfase_N"/>
</dbReference>
<dbReference type="PROSITE" id="PS50405">
    <property type="entry name" value="GST_CTER"/>
    <property type="match status" value="1"/>
</dbReference>
<dbReference type="Pfam" id="PF14497">
    <property type="entry name" value="GST_C_3"/>
    <property type="match status" value="1"/>
</dbReference>
<evidence type="ECO:0000313" key="4">
    <source>
        <dbReference type="Proteomes" id="UP001479436"/>
    </source>
</evidence>
<evidence type="ECO:0000259" key="2">
    <source>
        <dbReference type="PROSITE" id="PS50405"/>
    </source>
</evidence>
<evidence type="ECO:0000313" key="3">
    <source>
        <dbReference type="EMBL" id="KAK9767282.1"/>
    </source>
</evidence>
<dbReference type="InterPro" id="IPR010987">
    <property type="entry name" value="Glutathione-S-Trfase_C-like"/>
</dbReference>
<keyword evidence="4" id="KW-1185">Reference proteome</keyword>
<dbReference type="PANTHER" id="PTHR11571:SF150">
    <property type="entry name" value="GLUTATHIONE S-TRANSFERASE"/>
    <property type="match status" value="1"/>
</dbReference>
<dbReference type="InterPro" id="IPR036282">
    <property type="entry name" value="Glutathione-S-Trfase_C_sf"/>
</dbReference>
<dbReference type="SUPFAM" id="SSF52833">
    <property type="entry name" value="Thioredoxin-like"/>
    <property type="match status" value="1"/>
</dbReference>
<feature type="domain" description="GST C-terminal" evidence="2">
    <location>
        <begin position="86"/>
        <end position="219"/>
    </location>
</feature>
<dbReference type="PROSITE" id="PS50404">
    <property type="entry name" value="GST_NTER"/>
    <property type="match status" value="1"/>
</dbReference>
<dbReference type="PANTHER" id="PTHR11571">
    <property type="entry name" value="GLUTATHIONE S-TRANSFERASE"/>
    <property type="match status" value="1"/>
</dbReference>
<dbReference type="EMBL" id="JASJQH010000088">
    <property type="protein sequence ID" value="KAK9767282.1"/>
    <property type="molecule type" value="Genomic_DNA"/>
</dbReference>
<reference evidence="3 4" key="1">
    <citation type="submission" date="2023-04" db="EMBL/GenBank/DDBJ databases">
        <title>Genome of Basidiobolus ranarum AG-B5.</title>
        <authorList>
            <person name="Stajich J.E."/>
            <person name="Carter-House D."/>
            <person name="Gryganskyi A."/>
        </authorList>
    </citation>
    <scope>NUCLEOTIDE SEQUENCE [LARGE SCALE GENOMIC DNA]</scope>
    <source>
        <strain evidence="3 4">AG-B5</strain>
    </source>
</reference>
<dbReference type="SFLD" id="SFLDS00019">
    <property type="entry name" value="Glutathione_Transferase_(cytos"/>
    <property type="match status" value="1"/>
</dbReference>
<feature type="domain" description="GST N-terminal" evidence="1">
    <location>
        <begin position="2"/>
        <end position="84"/>
    </location>
</feature>
<sequence length="219" mass="25222">MSTYDIYYLDILGRAETAKLILLLAGEKYESKDIKFEDWPEAQKDAPFGVVPYLVEHQEDGSKFVLGESHAIERYLARKFGFLGKNNQEMAFLESVCDSGSYMGEKFFAALDLEGESKEKATKQFYEEVIPKYIRSHESLLAKNGNGYYLGQEFTVAEFLNMQMIRLINGVTGKEIFSEAQSPNIWKMYQNVRNHSAFDEYFEVSEAKLKKLHEKLKPS</sequence>
<name>A0ABR2X0J2_9FUNG</name>
<comment type="caution">
    <text evidence="3">The sequence shown here is derived from an EMBL/GenBank/DDBJ whole genome shotgun (WGS) entry which is preliminary data.</text>
</comment>
<evidence type="ECO:0000259" key="1">
    <source>
        <dbReference type="PROSITE" id="PS50404"/>
    </source>
</evidence>
<dbReference type="InterPro" id="IPR040079">
    <property type="entry name" value="Glutathione_S-Trfase"/>
</dbReference>
<dbReference type="SUPFAM" id="SSF47616">
    <property type="entry name" value="GST C-terminal domain-like"/>
    <property type="match status" value="1"/>
</dbReference>
<dbReference type="Pfam" id="PF02798">
    <property type="entry name" value="GST_N"/>
    <property type="match status" value="1"/>
</dbReference>
<dbReference type="CDD" id="cd03039">
    <property type="entry name" value="GST_N_Sigma_like"/>
    <property type="match status" value="1"/>
</dbReference>
<protein>
    <recommendedName>
        <fullName evidence="5">Glutathione S-transferase</fullName>
    </recommendedName>
</protein>
<dbReference type="InterPro" id="IPR004046">
    <property type="entry name" value="GST_C"/>
</dbReference>
<dbReference type="Proteomes" id="UP001479436">
    <property type="component" value="Unassembled WGS sequence"/>
</dbReference>